<organism evidence="8 9">
    <name type="scientific">Exocentrus adspersus</name>
    <dbReference type="NCBI Taxonomy" id="1586481"/>
    <lineage>
        <taxon>Eukaryota</taxon>
        <taxon>Metazoa</taxon>
        <taxon>Ecdysozoa</taxon>
        <taxon>Arthropoda</taxon>
        <taxon>Hexapoda</taxon>
        <taxon>Insecta</taxon>
        <taxon>Pterygota</taxon>
        <taxon>Neoptera</taxon>
        <taxon>Endopterygota</taxon>
        <taxon>Coleoptera</taxon>
        <taxon>Polyphaga</taxon>
        <taxon>Cucujiformia</taxon>
        <taxon>Chrysomeloidea</taxon>
        <taxon>Cerambycidae</taxon>
        <taxon>Lamiinae</taxon>
        <taxon>Acanthocinini</taxon>
        <taxon>Exocentrus</taxon>
    </lineage>
</organism>
<evidence type="ECO:0000256" key="4">
    <source>
        <dbReference type="ARBA" id="ARBA00022728"/>
    </source>
</evidence>
<evidence type="ECO:0000256" key="7">
    <source>
        <dbReference type="SAM" id="MobiDB-lite"/>
    </source>
</evidence>
<evidence type="ECO:0000256" key="1">
    <source>
        <dbReference type="ARBA" id="ARBA00004123"/>
    </source>
</evidence>
<dbReference type="Pfam" id="PF03371">
    <property type="entry name" value="PRP38"/>
    <property type="match status" value="1"/>
</dbReference>
<dbReference type="EMBL" id="JANEYG010000001">
    <property type="protein sequence ID" value="KAJ8925429.1"/>
    <property type="molecule type" value="Genomic_DNA"/>
</dbReference>
<dbReference type="GO" id="GO:0006397">
    <property type="term" value="P:mRNA processing"/>
    <property type="evidence" value="ECO:0007669"/>
    <property type="project" value="UniProtKB-KW"/>
</dbReference>
<feature type="compositionally biased region" description="Basic and acidic residues" evidence="7">
    <location>
        <begin position="529"/>
        <end position="543"/>
    </location>
</feature>
<comment type="similarity">
    <text evidence="2">Belongs to the PRP38 family.</text>
</comment>
<dbReference type="GO" id="GO:0005681">
    <property type="term" value="C:spliceosomal complex"/>
    <property type="evidence" value="ECO:0007669"/>
    <property type="project" value="UniProtKB-KW"/>
</dbReference>
<evidence type="ECO:0008006" key="10">
    <source>
        <dbReference type="Google" id="ProtNLM"/>
    </source>
</evidence>
<accession>A0AAV8WFW8</accession>
<dbReference type="InterPro" id="IPR001611">
    <property type="entry name" value="Leu-rich_rpt"/>
</dbReference>
<dbReference type="Gene3D" id="3.80.10.10">
    <property type="entry name" value="Ribonuclease Inhibitor"/>
    <property type="match status" value="2"/>
</dbReference>
<reference evidence="8 9" key="1">
    <citation type="journal article" date="2023" name="Insect Mol. Biol.">
        <title>Genome sequencing provides insights into the evolution of gene families encoding plant cell wall-degrading enzymes in longhorned beetles.</title>
        <authorList>
            <person name="Shin N.R."/>
            <person name="Okamura Y."/>
            <person name="Kirsch R."/>
            <person name="Pauchet Y."/>
        </authorList>
    </citation>
    <scope>NUCLEOTIDE SEQUENCE [LARGE SCALE GENOMIC DNA]</scope>
    <source>
        <strain evidence="8">EAD_L_NR</strain>
    </source>
</reference>
<proteinExistence type="inferred from homology"/>
<evidence type="ECO:0000256" key="6">
    <source>
        <dbReference type="ARBA" id="ARBA00023242"/>
    </source>
</evidence>
<keyword evidence="4" id="KW-0747">Spliceosome</keyword>
<protein>
    <recommendedName>
        <fullName evidence="10">Pre-mRNA-splicing factor 38</fullName>
    </recommendedName>
</protein>
<keyword evidence="3" id="KW-0507">mRNA processing</keyword>
<keyword evidence="5" id="KW-0508">mRNA splicing</keyword>
<feature type="compositionally biased region" description="Basic and acidic residues" evidence="7">
    <location>
        <begin position="569"/>
        <end position="615"/>
    </location>
</feature>
<name>A0AAV8WFW8_9CUCU</name>
<feature type="region of interest" description="Disordered" evidence="7">
    <location>
        <begin position="1"/>
        <end position="26"/>
    </location>
</feature>
<evidence type="ECO:0000256" key="2">
    <source>
        <dbReference type="ARBA" id="ARBA00006164"/>
    </source>
</evidence>
<dbReference type="InterPro" id="IPR005037">
    <property type="entry name" value="PRP38"/>
</dbReference>
<evidence type="ECO:0000313" key="9">
    <source>
        <dbReference type="Proteomes" id="UP001159042"/>
    </source>
</evidence>
<comment type="subcellular location">
    <subcellularLocation>
        <location evidence="1">Nucleus</location>
    </subcellularLocation>
</comment>
<dbReference type="GO" id="GO:0008380">
    <property type="term" value="P:RNA splicing"/>
    <property type="evidence" value="ECO:0007669"/>
    <property type="project" value="UniProtKB-KW"/>
</dbReference>
<sequence>MEYETENVKSGAQTAEDKNKLKSTPKLSPSKDLSVIYLYNNDIENIENLHVFPNLTSLYLQNNNIKKMENLKNLSKLRKLYIGHNKIGVLEGLETLQRLEELHIEKQSLPDNNPLCLDPRTIFALSESLCILNISHNNLTSLSYLSPLKNLVVLNAASNDIDDIKDVCQTIRNWYHLKEASFNGNPIAKRHRYREDIIANSFQLNSLDGKTISDVTRNFIKRFEEEKLIHGSKQNINLADIVPDLPRNYPTALQKAASASILRDSKCRLSQDLSVFDETDAVYIAWKTLPKRKPLLKTPQRLQNKRNLNAEKKRVVINTFPQFFAINLATMANRTVKDAKSVHGTNPQYLVEKIIRSRIYDSKYWKEECFALTAELLVDKAMELRFVGGVFGGNIKPTPFLCLTLKMLQIQPEKDIVVEFIKNEEFKYVRALGAFYMRLTGSSLDCYKYLEPLYNDNRKLRRQNRQAQFELIHMDEFIDELLRDERVCDVILPRIQKRFVLEENNEIEAKVSALEDDLDEDIEMDDDSKYDLEELAKEKEKDKRERKRERSKSRERQRSRERERHKKDKERDRERDKDRERDRDKDRDKERRDKDRREKDRDKRDKKRDEDRKRR</sequence>
<dbReference type="SUPFAM" id="SSF52058">
    <property type="entry name" value="L domain-like"/>
    <property type="match status" value="1"/>
</dbReference>
<dbReference type="CDD" id="cd21340">
    <property type="entry name" value="PPP1R42"/>
    <property type="match status" value="1"/>
</dbReference>
<keyword evidence="9" id="KW-1185">Reference proteome</keyword>
<dbReference type="Proteomes" id="UP001159042">
    <property type="component" value="Unassembled WGS sequence"/>
</dbReference>
<dbReference type="SMART" id="SM00365">
    <property type="entry name" value="LRR_SD22"/>
    <property type="match status" value="5"/>
</dbReference>
<dbReference type="InterPro" id="IPR032675">
    <property type="entry name" value="LRR_dom_sf"/>
</dbReference>
<evidence type="ECO:0000256" key="5">
    <source>
        <dbReference type="ARBA" id="ARBA00023187"/>
    </source>
</evidence>
<comment type="caution">
    <text evidence="8">The sequence shown here is derived from an EMBL/GenBank/DDBJ whole genome shotgun (WGS) entry which is preliminary data.</text>
</comment>
<gene>
    <name evidence="8" type="ORF">NQ315_009262</name>
</gene>
<dbReference type="PROSITE" id="PS51450">
    <property type="entry name" value="LRR"/>
    <property type="match status" value="4"/>
</dbReference>
<evidence type="ECO:0000313" key="8">
    <source>
        <dbReference type="EMBL" id="KAJ8925429.1"/>
    </source>
</evidence>
<dbReference type="AlphaFoldDB" id="A0AAV8WFW8"/>
<dbReference type="PANTHER" id="PTHR23142">
    <property type="entry name" value="PRE-MRNA-SPLICING FACTOR 38A-RELATED"/>
    <property type="match status" value="1"/>
</dbReference>
<feature type="region of interest" description="Disordered" evidence="7">
    <location>
        <begin position="529"/>
        <end position="615"/>
    </location>
</feature>
<keyword evidence="6" id="KW-0539">Nucleus</keyword>
<feature type="compositionally biased region" description="Basic and acidic residues" evidence="7">
    <location>
        <begin position="552"/>
        <end position="562"/>
    </location>
</feature>
<evidence type="ECO:0000256" key="3">
    <source>
        <dbReference type="ARBA" id="ARBA00022664"/>
    </source>
</evidence>